<protein>
    <submittedName>
        <fullName evidence="11">Peptidase M16</fullName>
    </submittedName>
</protein>
<organism evidence="11 12">
    <name type="scientific">Pedobacter ginsenosidimutans</name>
    <dbReference type="NCBI Taxonomy" id="687842"/>
    <lineage>
        <taxon>Bacteria</taxon>
        <taxon>Pseudomonadati</taxon>
        <taxon>Bacteroidota</taxon>
        <taxon>Sphingobacteriia</taxon>
        <taxon>Sphingobacteriales</taxon>
        <taxon>Sphingobacteriaceae</taxon>
        <taxon>Pedobacter</taxon>
    </lineage>
</organism>
<dbReference type="Gene3D" id="3.30.830.10">
    <property type="entry name" value="Metalloenzyme, LuxS/M16 peptidase-like"/>
    <property type="match status" value="4"/>
</dbReference>
<dbReference type="Pfam" id="PF00675">
    <property type="entry name" value="Peptidase_M16"/>
    <property type="match status" value="1"/>
</dbReference>
<feature type="domain" description="Peptidase M16 N-terminal" evidence="9">
    <location>
        <begin position="31"/>
        <end position="148"/>
    </location>
</feature>
<reference evidence="11 12" key="1">
    <citation type="submission" date="2015-11" db="EMBL/GenBank/DDBJ databases">
        <title>Sequence of Pedobacter ginsenosidimutans.</title>
        <authorList>
            <person name="Carson E."/>
            <person name="Keyser V."/>
            <person name="Newman J."/>
            <person name="Miller J."/>
        </authorList>
    </citation>
    <scope>NUCLEOTIDE SEQUENCE [LARGE SCALE GENOMIC DNA]</scope>
    <source>
        <strain evidence="11 12">KACC 14530</strain>
    </source>
</reference>
<comment type="caution">
    <text evidence="11">The sequence shown here is derived from an EMBL/GenBank/DDBJ whole genome shotgun (WGS) entry which is preliminary data.</text>
</comment>
<feature type="domain" description="Peptidase M16 C-terminal" evidence="10">
    <location>
        <begin position="669"/>
        <end position="843"/>
    </location>
</feature>
<dbReference type="InterPro" id="IPR011249">
    <property type="entry name" value="Metalloenz_LuxS/M16"/>
</dbReference>
<keyword evidence="4" id="KW-0479">Metal-binding</keyword>
<evidence type="ECO:0000256" key="2">
    <source>
        <dbReference type="ARBA" id="ARBA00007261"/>
    </source>
</evidence>
<name>A0A0T5VRC3_9SPHI</name>
<dbReference type="InterPro" id="IPR007863">
    <property type="entry name" value="Peptidase_M16_C"/>
</dbReference>
<dbReference type="AlphaFoldDB" id="A0A0T5VRC3"/>
<evidence type="ECO:0000313" key="12">
    <source>
        <dbReference type="Proteomes" id="UP000051950"/>
    </source>
</evidence>
<evidence type="ECO:0000313" key="11">
    <source>
        <dbReference type="EMBL" id="KRT16185.1"/>
    </source>
</evidence>
<dbReference type="GO" id="GO:0006508">
    <property type="term" value="P:proteolysis"/>
    <property type="evidence" value="ECO:0007669"/>
    <property type="project" value="UniProtKB-KW"/>
</dbReference>
<evidence type="ECO:0000256" key="6">
    <source>
        <dbReference type="ARBA" id="ARBA00022833"/>
    </source>
</evidence>
<proteinExistence type="inferred from homology"/>
<evidence type="ECO:0000256" key="8">
    <source>
        <dbReference type="RuleBase" id="RU004447"/>
    </source>
</evidence>
<dbReference type="PANTHER" id="PTHR43690">
    <property type="entry name" value="NARDILYSIN"/>
    <property type="match status" value="1"/>
</dbReference>
<sequence>MTSVASAQSLPLDKLVKTGRLTNGLTYYIRKNTEPQKRATLYLVVKAGSILENDDQQGLAHFIEHMSFNGTKNFPKNELINYLQRSGIRFGADLNAYTGFDETVYQLPIPTDKPDILKHGLQILRDWAQDATLDPAEINSERGVILEEKRLRMGAQQRVQDQTLPVVLNDSRYVNRLPIGTDEVLKNFKPAVIRSFYKDWYRPNLQAVIIVGDIDVTAIETQIKTLFSDLKNPIQPKLRTVYAIPLTGKNQFKTITDSEIPQTSVDISIKFKERINKTEADFRKSLITNLFSSMFSSRLAESAKKPDAPFLKLSGGYGSMMGGLDALSIELVPKKCQLKNGFISAWTIIEGIKRNGFIATELQRSKQSLLSQMQAALKEKDKQSSTSLADQYKTHFLKGEAATGIETENKLVNEILPGITLAEINAAAKMFLKATDRDIIITGPESEKTIMPVKNEVDGWINTVENATIKPYTETTFSNGLITNLPPKGKIVSEKRIPEIGVMEWMLSNGAKIVLKPTDFKHDEISFLALSPGGTSLYNNQDYESAANAAGIVASFGLGEYDNISLPKILNGKQVSIQPFISDRVEGLQGGSSVKDLHTAMELLHLYFTSPRKDTALFAKIIRNSAERIANRYTDPDAIFSDTVSAVLGGYNPRRTGPTLDKLKSIELDKAVQIYKERFANAGDFTFFFVGNINSDSLKSYAEQYIGSLPSSGFTESAKDLGIHIPSGKIAKTVNAGKEDKATVRMVFSGNYEFNPKNNLSLNALQEILQYRLTERLRETEGGVYTPSAQMSNNKYPTARYSFTVGFGCAPANVEKLISATLDEIRKLKENGISAVDLQKFKAEELRQNELAAKDNGFWLNYISGQYLNQEDPLSFLKLNEAIEKLDTATLQQAAKTFFNEDNYVRLVLLPKE</sequence>
<keyword evidence="3" id="KW-0645">Protease</keyword>
<dbReference type="InterPro" id="IPR011765">
    <property type="entry name" value="Pept_M16_N"/>
</dbReference>
<dbReference type="InterPro" id="IPR050626">
    <property type="entry name" value="Peptidase_M16"/>
</dbReference>
<evidence type="ECO:0000256" key="3">
    <source>
        <dbReference type="ARBA" id="ARBA00022670"/>
    </source>
</evidence>
<dbReference type="Proteomes" id="UP000051950">
    <property type="component" value="Unassembled WGS sequence"/>
</dbReference>
<comment type="similarity">
    <text evidence="2 8">Belongs to the peptidase M16 family.</text>
</comment>
<dbReference type="InterPro" id="IPR001431">
    <property type="entry name" value="Pept_M16_Zn_BS"/>
</dbReference>
<evidence type="ECO:0000256" key="4">
    <source>
        <dbReference type="ARBA" id="ARBA00022723"/>
    </source>
</evidence>
<comment type="cofactor">
    <cofactor evidence="1">
        <name>Zn(2+)</name>
        <dbReference type="ChEBI" id="CHEBI:29105"/>
    </cofactor>
</comment>
<feature type="domain" description="Peptidase M16 C-terminal" evidence="10">
    <location>
        <begin position="189"/>
        <end position="304"/>
    </location>
</feature>
<dbReference type="GO" id="GO:0004222">
    <property type="term" value="F:metalloendopeptidase activity"/>
    <property type="evidence" value="ECO:0007669"/>
    <property type="project" value="InterPro"/>
</dbReference>
<dbReference type="PANTHER" id="PTHR43690:SF34">
    <property type="entry name" value="ZINC PROTEASE PQQL-LIKE"/>
    <property type="match status" value="1"/>
</dbReference>
<evidence type="ECO:0000256" key="1">
    <source>
        <dbReference type="ARBA" id="ARBA00001947"/>
    </source>
</evidence>
<gene>
    <name evidence="11" type="ORF">ASU31_10455</name>
</gene>
<dbReference type="GO" id="GO:0046872">
    <property type="term" value="F:metal ion binding"/>
    <property type="evidence" value="ECO:0007669"/>
    <property type="project" value="UniProtKB-KW"/>
</dbReference>
<evidence type="ECO:0000259" key="10">
    <source>
        <dbReference type="Pfam" id="PF05193"/>
    </source>
</evidence>
<accession>A0A0T5VRC3</accession>
<evidence type="ECO:0000256" key="7">
    <source>
        <dbReference type="ARBA" id="ARBA00023049"/>
    </source>
</evidence>
<keyword evidence="5" id="KW-0378">Hydrolase</keyword>
<dbReference type="SUPFAM" id="SSF63411">
    <property type="entry name" value="LuxS/MPP-like metallohydrolase"/>
    <property type="match status" value="4"/>
</dbReference>
<dbReference type="STRING" id="687842.ASU31_10455"/>
<keyword evidence="6" id="KW-0862">Zinc</keyword>
<keyword evidence="12" id="KW-1185">Reference proteome</keyword>
<evidence type="ECO:0000256" key="5">
    <source>
        <dbReference type="ARBA" id="ARBA00022801"/>
    </source>
</evidence>
<dbReference type="Pfam" id="PF05193">
    <property type="entry name" value="Peptidase_M16_C"/>
    <property type="match status" value="2"/>
</dbReference>
<keyword evidence="7" id="KW-0482">Metalloprotease</keyword>
<dbReference type="EMBL" id="LMZQ01000006">
    <property type="protein sequence ID" value="KRT16185.1"/>
    <property type="molecule type" value="Genomic_DNA"/>
</dbReference>
<evidence type="ECO:0000259" key="9">
    <source>
        <dbReference type="Pfam" id="PF00675"/>
    </source>
</evidence>
<dbReference type="PROSITE" id="PS00143">
    <property type="entry name" value="INSULINASE"/>
    <property type="match status" value="1"/>
</dbReference>